<keyword evidence="6 13" id="KW-0812">Transmembrane</keyword>
<feature type="transmembrane region" description="Helical" evidence="13">
    <location>
        <begin position="186"/>
        <end position="214"/>
    </location>
</feature>
<protein>
    <recommendedName>
        <fullName evidence="3 13">Flagellar biosynthetic protein FlhB</fullName>
    </recommendedName>
</protein>
<dbReference type="InterPro" id="IPR006135">
    <property type="entry name" value="T3SS_substrate_exporter"/>
</dbReference>
<evidence type="ECO:0000256" key="14">
    <source>
        <dbReference type="SAM" id="MobiDB-lite"/>
    </source>
</evidence>
<evidence type="ECO:0000256" key="7">
    <source>
        <dbReference type="ARBA" id="ARBA00022795"/>
    </source>
</evidence>
<evidence type="ECO:0000256" key="8">
    <source>
        <dbReference type="ARBA" id="ARBA00022927"/>
    </source>
</evidence>
<evidence type="ECO:0000256" key="1">
    <source>
        <dbReference type="ARBA" id="ARBA00004651"/>
    </source>
</evidence>
<evidence type="ECO:0000256" key="3">
    <source>
        <dbReference type="ARBA" id="ARBA00021622"/>
    </source>
</evidence>
<evidence type="ECO:0000313" key="16">
    <source>
        <dbReference type="Proteomes" id="UP000780690"/>
    </source>
</evidence>
<accession>A0ABX0QY07</accession>
<keyword evidence="8 13" id="KW-0653">Protein transport</keyword>
<gene>
    <name evidence="13 15" type="primary">flhB</name>
    <name evidence="15" type="ORF">F3J38_14270</name>
</gene>
<keyword evidence="16" id="KW-1185">Reference proteome</keyword>
<evidence type="ECO:0000256" key="10">
    <source>
        <dbReference type="ARBA" id="ARBA00023136"/>
    </source>
</evidence>
<feature type="transmembrane region" description="Helical" evidence="13">
    <location>
        <begin position="88"/>
        <end position="116"/>
    </location>
</feature>
<evidence type="ECO:0000313" key="15">
    <source>
        <dbReference type="EMBL" id="NIF01216.1"/>
    </source>
</evidence>
<dbReference type="PRINTS" id="PR00950">
    <property type="entry name" value="TYPE3IMSPROT"/>
</dbReference>
<keyword evidence="9 13" id="KW-1133">Transmembrane helix</keyword>
<evidence type="ECO:0000256" key="6">
    <source>
        <dbReference type="ARBA" id="ARBA00022692"/>
    </source>
</evidence>
<keyword evidence="10 13" id="KW-0472">Membrane</keyword>
<evidence type="ECO:0000256" key="12">
    <source>
        <dbReference type="ARBA" id="ARBA00025078"/>
    </source>
</evidence>
<evidence type="ECO:0000256" key="5">
    <source>
        <dbReference type="ARBA" id="ARBA00022475"/>
    </source>
</evidence>
<comment type="function">
    <text evidence="12 13">Required for formation of the rod structure in the basal body of the flagellar apparatus. Together with FliI and FliH, may constitute the export apparatus of flagellin.</text>
</comment>
<dbReference type="NCBIfam" id="TIGR00328">
    <property type="entry name" value="flhB"/>
    <property type="match status" value="1"/>
</dbReference>
<dbReference type="EMBL" id="VWXD01000004">
    <property type="protein sequence ID" value="NIF01216.1"/>
    <property type="molecule type" value="Genomic_DNA"/>
</dbReference>
<keyword evidence="11 13" id="KW-1006">Bacterial flagellum protein export</keyword>
<keyword evidence="15" id="KW-0966">Cell projection</keyword>
<evidence type="ECO:0000256" key="9">
    <source>
        <dbReference type="ARBA" id="ARBA00022989"/>
    </source>
</evidence>
<organism evidence="15 16">
    <name type="scientific">Candidatus Pantoea formicae</name>
    <dbReference type="NCBI Taxonomy" id="2608355"/>
    <lineage>
        <taxon>Bacteria</taxon>
        <taxon>Pseudomonadati</taxon>
        <taxon>Pseudomonadota</taxon>
        <taxon>Gammaproteobacteria</taxon>
        <taxon>Enterobacterales</taxon>
        <taxon>Erwiniaceae</taxon>
        <taxon>Pantoea</taxon>
    </lineage>
</organism>
<reference evidence="15 16" key="1">
    <citation type="journal article" date="2019" name="bioRxiv">
        <title>Bacteria contribute to plant secondary compound degradation in a generalist herbivore system.</title>
        <authorList>
            <person name="Francoeur C.B."/>
            <person name="Khadempour L."/>
            <person name="Moreira-Soto R.D."/>
            <person name="Gotting K."/>
            <person name="Book A.J."/>
            <person name="Pinto-Tomas A.A."/>
            <person name="Keefover-Ring K."/>
            <person name="Currie C.R."/>
        </authorList>
    </citation>
    <scope>NUCLEOTIDE SEQUENCE [LARGE SCALE GENOMIC DNA]</scope>
    <source>
        <strain evidence="15 16">Acro-805</strain>
    </source>
</reference>
<evidence type="ECO:0000256" key="4">
    <source>
        <dbReference type="ARBA" id="ARBA00022448"/>
    </source>
</evidence>
<evidence type="ECO:0000256" key="11">
    <source>
        <dbReference type="ARBA" id="ARBA00023225"/>
    </source>
</evidence>
<keyword evidence="4 13" id="KW-0813">Transport</keyword>
<dbReference type="SUPFAM" id="SSF160544">
    <property type="entry name" value="EscU C-terminal domain-like"/>
    <property type="match status" value="1"/>
</dbReference>
<dbReference type="PANTHER" id="PTHR30531:SF12">
    <property type="entry name" value="FLAGELLAR BIOSYNTHETIC PROTEIN FLHB"/>
    <property type="match status" value="1"/>
</dbReference>
<dbReference type="PANTHER" id="PTHR30531">
    <property type="entry name" value="FLAGELLAR BIOSYNTHETIC PROTEIN FLHB"/>
    <property type="match status" value="1"/>
</dbReference>
<keyword evidence="15" id="KW-0969">Cilium</keyword>
<feature type="region of interest" description="Disordered" evidence="14">
    <location>
        <begin position="1"/>
        <end position="28"/>
    </location>
</feature>
<keyword evidence="7 13" id="KW-1005">Bacterial flagellum biogenesis</keyword>
<dbReference type="Pfam" id="PF01312">
    <property type="entry name" value="Bac_export_2"/>
    <property type="match status" value="1"/>
</dbReference>
<dbReference type="Proteomes" id="UP000780690">
    <property type="component" value="Unassembled WGS sequence"/>
</dbReference>
<dbReference type="Gene3D" id="6.10.250.2080">
    <property type="match status" value="1"/>
</dbReference>
<feature type="transmembrane region" description="Helical" evidence="13">
    <location>
        <begin position="36"/>
        <end position="54"/>
    </location>
</feature>
<keyword evidence="15" id="KW-0282">Flagellum</keyword>
<comment type="subcellular location">
    <subcellularLocation>
        <location evidence="1">Cell membrane</location>
        <topology evidence="1">Multi-pass membrane protein</topology>
    </subcellularLocation>
</comment>
<proteinExistence type="inferred from homology"/>
<feature type="transmembrane region" description="Helical" evidence="13">
    <location>
        <begin position="149"/>
        <end position="166"/>
    </location>
</feature>
<sequence>MSEQSDNEKTEDPTPERIKKSREEGQVPRSRELTTLAMLLVGWGMMMVGGHHLARSLQHLLHNGLAFDRLLVRDPQHMLDQAGSLLGIAFLALLPLVGGLYLTALTAPVIIGGLNLSSKAIKFNAKKLNPLSGLKRLFSAQMISEMVKAILKVLLAAVGGALFLMLSKHKLIGLIDEPLNMALQDISQLLMFCMLAIILSLIPMVMFDVIYQLWSNWKKLRMSRQDVKDEFKKQEGDPLLKGRIRQLQRQMAQRRMMSDVPTADVVVNNPTHYSVALKYQEGSMGAPVVVAKGSGLIALRIRELAAENGVPMLDAPPLARALYRHCETGAPVPTELYNAVAEVLAWVYSLRRWRKGYGTRPSSPTHLLVPATLDFAQESESDG</sequence>
<name>A0ABX0QY07_9GAMM</name>
<keyword evidence="5 13" id="KW-1003">Cell membrane</keyword>
<evidence type="ECO:0000256" key="13">
    <source>
        <dbReference type="RuleBase" id="RU364091"/>
    </source>
</evidence>
<evidence type="ECO:0000256" key="2">
    <source>
        <dbReference type="ARBA" id="ARBA00010690"/>
    </source>
</evidence>
<dbReference type="RefSeq" id="WP_167139402.1">
    <property type="nucleotide sequence ID" value="NZ_VWXD01000004.1"/>
</dbReference>
<dbReference type="InterPro" id="IPR006136">
    <property type="entry name" value="FlhB"/>
</dbReference>
<dbReference type="InterPro" id="IPR029025">
    <property type="entry name" value="T3SS_substrate_exporter_C"/>
</dbReference>
<comment type="caution">
    <text evidence="15">The sequence shown here is derived from an EMBL/GenBank/DDBJ whole genome shotgun (WGS) entry which is preliminary data.</text>
</comment>
<dbReference type="Gene3D" id="3.40.1690.10">
    <property type="entry name" value="secretion proteins EscU"/>
    <property type="match status" value="1"/>
</dbReference>
<comment type="similarity">
    <text evidence="2 13">Belongs to the type III secretion exporter family.</text>
</comment>